<dbReference type="AlphaFoldDB" id="A0AAX6F8V7"/>
<reference evidence="2" key="2">
    <citation type="submission" date="2023-04" db="EMBL/GenBank/DDBJ databases">
        <authorList>
            <person name="Bruccoleri R.E."/>
            <person name="Oakeley E.J."/>
            <person name="Faust A.-M."/>
            <person name="Dessus-Babus S."/>
            <person name="Altorfer M."/>
            <person name="Burckhardt D."/>
            <person name="Oertli M."/>
            <person name="Naumann U."/>
            <person name="Petersen F."/>
            <person name="Wong J."/>
        </authorList>
    </citation>
    <scope>NUCLEOTIDE SEQUENCE</scope>
    <source>
        <strain evidence="2">GSM-AAB239-AS_SAM_17_03QT</strain>
        <tissue evidence="2">Leaf</tissue>
    </source>
</reference>
<dbReference type="Proteomes" id="UP001140949">
    <property type="component" value="Unassembled WGS sequence"/>
</dbReference>
<feature type="compositionally biased region" description="Basic and acidic residues" evidence="1">
    <location>
        <begin position="25"/>
        <end position="46"/>
    </location>
</feature>
<evidence type="ECO:0000313" key="3">
    <source>
        <dbReference type="Proteomes" id="UP001140949"/>
    </source>
</evidence>
<evidence type="ECO:0000313" key="2">
    <source>
        <dbReference type="EMBL" id="KAJ6812698.1"/>
    </source>
</evidence>
<sequence length="79" mass="8788">MTSADRQLGETSHGSGSESMMARADSPRKDTDAEHRSCGISTERGDCPARPGVALARLWRWRVQVQATVAFPAGTWWWR</sequence>
<proteinExistence type="predicted"/>
<feature type="compositionally biased region" description="Polar residues" evidence="1">
    <location>
        <begin position="1"/>
        <end position="18"/>
    </location>
</feature>
<gene>
    <name evidence="2" type="ORF">M6B38_148250</name>
</gene>
<protein>
    <submittedName>
        <fullName evidence="2">Extensin</fullName>
    </submittedName>
</protein>
<evidence type="ECO:0000256" key="1">
    <source>
        <dbReference type="SAM" id="MobiDB-lite"/>
    </source>
</evidence>
<organism evidence="2 3">
    <name type="scientific">Iris pallida</name>
    <name type="common">Sweet iris</name>
    <dbReference type="NCBI Taxonomy" id="29817"/>
    <lineage>
        <taxon>Eukaryota</taxon>
        <taxon>Viridiplantae</taxon>
        <taxon>Streptophyta</taxon>
        <taxon>Embryophyta</taxon>
        <taxon>Tracheophyta</taxon>
        <taxon>Spermatophyta</taxon>
        <taxon>Magnoliopsida</taxon>
        <taxon>Liliopsida</taxon>
        <taxon>Asparagales</taxon>
        <taxon>Iridaceae</taxon>
        <taxon>Iridoideae</taxon>
        <taxon>Irideae</taxon>
        <taxon>Iris</taxon>
    </lineage>
</organism>
<comment type="caution">
    <text evidence="2">The sequence shown here is derived from an EMBL/GenBank/DDBJ whole genome shotgun (WGS) entry which is preliminary data.</text>
</comment>
<name>A0AAX6F8V7_IRIPA</name>
<reference evidence="2" key="1">
    <citation type="journal article" date="2023" name="GigaByte">
        <title>Genome assembly of the bearded iris, Iris pallida Lam.</title>
        <authorList>
            <person name="Bruccoleri R.E."/>
            <person name="Oakeley E.J."/>
            <person name="Faust A.M.E."/>
            <person name="Altorfer M."/>
            <person name="Dessus-Babus S."/>
            <person name="Burckhardt D."/>
            <person name="Oertli M."/>
            <person name="Naumann U."/>
            <person name="Petersen F."/>
            <person name="Wong J."/>
        </authorList>
    </citation>
    <scope>NUCLEOTIDE SEQUENCE</scope>
    <source>
        <strain evidence="2">GSM-AAB239-AS_SAM_17_03QT</strain>
    </source>
</reference>
<accession>A0AAX6F8V7</accession>
<keyword evidence="3" id="KW-1185">Reference proteome</keyword>
<dbReference type="EMBL" id="JANAVB010030865">
    <property type="protein sequence ID" value="KAJ6812698.1"/>
    <property type="molecule type" value="Genomic_DNA"/>
</dbReference>
<feature type="region of interest" description="Disordered" evidence="1">
    <location>
        <begin position="1"/>
        <end position="46"/>
    </location>
</feature>